<dbReference type="Proteomes" id="UP001501624">
    <property type="component" value="Unassembled WGS sequence"/>
</dbReference>
<dbReference type="InterPro" id="IPR011041">
    <property type="entry name" value="Quinoprot_gluc/sorb_DH_b-prop"/>
</dbReference>
<proteinExistence type="predicted"/>
<dbReference type="PANTHER" id="PTHR19328">
    <property type="entry name" value="HEDGEHOG-INTERACTING PROTEIN"/>
    <property type="match status" value="1"/>
</dbReference>
<protein>
    <submittedName>
        <fullName evidence="3">PQQ-dependent sugar dehydrogenase</fullName>
    </submittedName>
</protein>
<organism evidence="3 4">
    <name type="scientific">Amycolatopsis tucumanensis</name>
    <dbReference type="NCBI Taxonomy" id="401106"/>
    <lineage>
        <taxon>Bacteria</taxon>
        <taxon>Bacillati</taxon>
        <taxon>Actinomycetota</taxon>
        <taxon>Actinomycetes</taxon>
        <taxon>Pseudonocardiales</taxon>
        <taxon>Pseudonocardiaceae</taxon>
        <taxon>Amycolatopsis</taxon>
    </lineage>
</organism>
<evidence type="ECO:0000313" key="3">
    <source>
        <dbReference type="EMBL" id="GAA3821370.1"/>
    </source>
</evidence>
<dbReference type="EMBL" id="BAABCM010000006">
    <property type="protein sequence ID" value="GAA3821370.1"/>
    <property type="molecule type" value="Genomic_DNA"/>
</dbReference>
<feature type="signal peptide" evidence="1">
    <location>
        <begin position="1"/>
        <end position="22"/>
    </location>
</feature>
<dbReference type="InterPro" id="IPR011042">
    <property type="entry name" value="6-blade_b-propeller_TolB-like"/>
</dbReference>
<keyword evidence="4" id="KW-1185">Reference proteome</keyword>
<dbReference type="Gene3D" id="2.120.10.30">
    <property type="entry name" value="TolB, C-terminal domain"/>
    <property type="match status" value="1"/>
</dbReference>
<gene>
    <name evidence="3" type="ORF">GCM10022380_45610</name>
</gene>
<accession>A0ABP7ILR8</accession>
<evidence type="ECO:0000313" key="4">
    <source>
        <dbReference type="Proteomes" id="UP001501624"/>
    </source>
</evidence>
<feature type="domain" description="Glucose/Sorbosone dehydrogenase" evidence="2">
    <location>
        <begin position="54"/>
        <end position="391"/>
    </location>
</feature>
<dbReference type="Pfam" id="PF07995">
    <property type="entry name" value="GSDH"/>
    <property type="match status" value="1"/>
</dbReference>
<evidence type="ECO:0000256" key="1">
    <source>
        <dbReference type="SAM" id="SignalP"/>
    </source>
</evidence>
<dbReference type="PANTHER" id="PTHR19328:SF13">
    <property type="entry name" value="HIPL1 PROTEIN"/>
    <property type="match status" value="1"/>
</dbReference>
<dbReference type="PROSITE" id="PS51257">
    <property type="entry name" value="PROKAR_LIPOPROTEIN"/>
    <property type="match status" value="1"/>
</dbReference>
<feature type="chain" id="PRO_5047165632" evidence="1">
    <location>
        <begin position="23"/>
        <end position="397"/>
    </location>
</feature>
<sequence length="397" mass="41885">MRRIGAVLLAVLAVTACSSSPAQDLPSTPATVAAPTTVSGQSLALKVDVVTGGLQHGWDVGFLPGGSMLVTQRPGRLALVRGTAVTQVQADFSDVWARGEGGLMGMVVHPDFAASRRFTTCQTHQEGGRAVDVRLVTWTLSADERSATKVRDLLTGLPVNQSGRHSGCRPEIAADGALLIGTGDTARPDVSQDRHSLGGKVLRIDLNTGAPLPDNPFISSADPNEQRIYSFGHRNIQGVAVRPGTGQVFVGEHGPTFDDEINLIRAGGNYGWDPSQGGTVDSYDEDVPMTDLQRFPDAVRPLWTSGDITEAICGAAFVSGPQWGALDGRLAVVALKGQKMLMFTVDPAGAVTEVYLPAEFDDTYGRLRAVRSGPDGALYVTTSDGNDDKLLRITPAA</sequence>
<keyword evidence="1" id="KW-0732">Signal</keyword>
<dbReference type="SUPFAM" id="SSF50952">
    <property type="entry name" value="Soluble quinoprotein glucose dehydrogenase"/>
    <property type="match status" value="1"/>
</dbReference>
<dbReference type="RefSeq" id="WP_237336140.1">
    <property type="nucleotide sequence ID" value="NZ_BAABCM010000006.1"/>
</dbReference>
<reference evidence="4" key="1">
    <citation type="journal article" date="2019" name="Int. J. Syst. Evol. Microbiol.">
        <title>The Global Catalogue of Microorganisms (GCM) 10K type strain sequencing project: providing services to taxonomists for standard genome sequencing and annotation.</title>
        <authorList>
            <consortium name="The Broad Institute Genomics Platform"/>
            <consortium name="The Broad Institute Genome Sequencing Center for Infectious Disease"/>
            <person name="Wu L."/>
            <person name="Ma J."/>
        </authorList>
    </citation>
    <scope>NUCLEOTIDE SEQUENCE [LARGE SCALE GENOMIC DNA]</scope>
    <source>
        <strain evidence="4">JCM 17017</strain>
    </source>
</reference>
<dbReference type="InterPro" id="IPR012938">
    <property type="entry name" value="Glc/Sorbosone_DH"/>
</dbReference>
<comment type="caution">
    <text evidence="3">The sequence shown here is derived from an EMBL/GenBank/DDBJ whole genome shotgun (WGS) entry which is preliminary data.</text>
</comment>
<evidence type="ECO:0000259" key="2">
    <source>
        <dbReference type="Pfam" id="PF07995"/>
    </source>
</evidence>
<name>A0ABP7ILR8_9PSEU</name>